<name>A0ABP6BG90_9MICO</name>
<dbReference type="Pfam" id="PF10400">
    <property type="entry name" value="Vir_act_alpha_C"/>
    <property type="match status" value="1"/>
</dbReference>
<evidence type="ECO:0000259" key="1">
    <source>
        <dbReference type="Pfam" id="PF03551"/>
    </source>
</evidence>
<feature type="domain" description="Transcription regulator PadR C-terminal" evidence="2">
    <location>
        <begin position="91"/>
        <end position="165"/>
    </location>
</feature>
<accession>A0ABP6BG90</accession>
<keyword evidence="4" id="KW-1185">Reference proteome</keyword>
<gene>
    <name evidence="3" type="ORF">GCM10009862_02500</name>
</gene>
<proteinExistence type="predicted"/>
<comment type="caution">
    <text evidence="3">The sequence shown here is derived from an EMBL/GenBank/DDBJ whole genome shotgun (WGS) entry which is preliminary data.</text>
</comment>
<organism evidence="3 4">
    <name type="scientific">Microbacterium binotii</name>
    <dbReference type="NCBI Taxonomy" id="462710"/>
    <lineage>
        <taxon>Bacteria</taxon>
        <taxon>Bacillati</taxon>
        <taxon>Actinomycetota</taxon>
        <taxon>Actinomycetes</taxon>
        <taxon>Micrococcales</taxon>
        <taxon>Microbacteriaceae</taxon>
        <taxon>Microbacterium</taxon>
    </lineage>
</organism>
<sequence length="190" mass="20563">MSVRQSLLAILAQGACYGYQLRAELERRSGSDWSVNVGQIYNTLDRLERDGLVVKGAVDPQGHVYYAATEAGVASASGWFLRPLPTTSGSRDEIATKIALAATLPGVDADAAARAERDAAADRLAHARAAATEEHDLARSIAHEARVARAEAELRWLERVLERLETIPAASRVQPISQSRPRRGRPARTA</sequence>
<dbReference type="Gene3D" id="1.10.10.10">
    <property type="entry name" value="Winged helix-like DNA-binding domain superfamily/Winged helix DNA-binding domain"/>
    <property type="match status" value="1"/>
</dbReference>
<evidence type="ECO:0000313" key="4">
    <source>
        <dbReference type="Proteomes" id="UP001500274"/>
    </source>
</evidence>
<dbReference type="Pfam" id="PF03551">
    <property type="entry name" value="PadR"/>
    <property type="match status" value="1"/>
</dbReference>
<dbReference type="Proteomes" id="UP001500274">
    <property type="component" value="Unassembled WGS sequence"/>
</dbReference>
<dbReference type="InterPro" id="IPR018309">
    <property type="entry name" value="Tscrpt_reg_PadR_C"/>
</dbReference>
<protein>
    <submittedName>
        <fullName evidence="3">Helix-turn-helix transcriptional regulator</fullName>
    </submittedName>
</protein>
<dbReference type="RefSeq" id="WP_344226116.1">
    <property type="nucleotide sequence ID" value="NZ_BAAARI010000002.1"/>
</dbReference>
<reference evidence="4" key="1">
    <citation type="journal article" date="2019" name="Int. J. Syst. Evol. Microbiol.">
        <title>The Global Catalogue of Microorganisms (GCM) 10K type strain sequencing project: providing services to taxonomists for standard genome sequencing and annotation.</title>
        <authorList>
            <consortium name="The Broad Institute Genomics Platform"/>
            <consortium name="The Broad Institute Genome Sequencing Center for Infectious Disease"/>
            <person name="Wu L."/>
            <person name="Ma J."/>
        </authorList>
    </citation>
    <scope>NUCLEOTIDE SEQUENCE [LARGE SCALE GENOMIC DNA]</scope>
    <source>
        <strain evidence="4">JCM 16365</strain>
    </source>
</reference>
<dbReference type="SUPFAM" id="SSF46785">
    <property type="entry name" value="Winged helix' DNA-binding domain"/>
    <property type="match status" value="1"/>
</dbReference>
<dbReference type="InterPro" id="IPR036388">
    <property type="entry name" value="WH-like_DNA-bd_sf"/>
</dbReference>
<evidence type="ECO:0000313" key="3">
    <source>
        <dbReference type="EMBL" id="GAA2567320.1"/>
    </source>
</evidence>
<dbReference type="InterPro" id="IPR036390">
    <property type="entry name" value="WH_DNA-bd_sf"/>
</dbReference>
<dbReference type="InterPro" id="IPR005149">
    <property type="entry name" value="Tscrpt_reg_PadR_N"/>
</dbReference>
<evidence type="ECO:0000259" key="2">
    <source>
        <dbReference type="Pfam" id="PF10400"/>
    </source>
</evidence>
<dbReference type="EMBL" id="BAAARI010000002">
    <property type="protein sequence ID" value="GAA2567320.1"/>
    <property type="molecule type" value="Genomic_DNA"/>
</dbReference>
<feature type="domain" description="Transcription regulator PadR N-terminal" evidence="1">
    <location>
        <begin position="7"/>
        <end position="74"/>
    </location>
</feature>
<dbReference type="PANTHER" id="PTHR43252">
    <property type="entry name" value="TRANSCRIPTIONAL REGULATOR YQJI"/>
    <property type="match status" value="1"/>
</dbReference>
<dbReference type="PANTHER" id="PTHR43252:SF6">
    <property type="entry name" value="NEGATIVE TRANSCRIPTION REGULATOR PADR"/>
    <property type="match status" value="1"/>
</dbReference>